<organism evidence="1 2">
    <name type="scientific">Amblyomma americanum</name>
    <name type="common">Lone star tick</name>
    <dbReference type="NCBI Taxonomy" id="6943"/>
    <lineage>
        <taxon>Eukaryota</taxon>
        <taxon>Metazoa</taxon>
        <taxon>Ecdysozoa</taxon>
        <taxon>Arthropoda</taxon>
        <taxon>Chelicerata</taxon>
        <taxon>Arachnida</taxon>
        <taxon>Acari</taxon>
        <taxon>Parasitiformes</taxon>
        <taxon>Ixodida</taxon>
        <taxon>Ixodoidea</taxon>
        <taxon>Ixodidae</taxon>
        <taxon>Amblyomminae</taxon>
        <taxon>Amblyomma</taxon>
    </lineage>
</organism>
<protein>
    <submittedName>
        <fullName evidence="1">Uncharacterized protein</fullName>
    </submittedName>
</protein>
<evidence type="ECO:0000313" key="2">
    <source>
        <dbReference type="Proteomes" id="UP001321473"/>
    </source>
</evidence>
<evidence type="ECO:0000313" key="1">
    <source>
        <dbReference type="EMBL" id="KAK8786734.1"/>
    </source>
</evidence>
<gene>
    <name evidence="1" type="ORF">V5799_023489</name>
</gene>
<comment type="caution">
    <text evidence="1">The sequence shown here is derived from an EMBL/GenBank/DDBJ whole genome shotgun (WGS) entry which is preliminary data.</text>
</comment>
<proteinExistence type="predicted"/>
<accession>A0AAQ4FHC3</accession>
<dbReference type="Proteomes" id="UP001321473">
    <property type="component" value="Unassembled WGS sequence"/>
</dbReference>
<sequence length="189" mass="21492">MEETSDSAKKYRERTAVTFTDMTVGPACASDVQLAITNSRRGALLLQAVRKFFLVFHGTTEARWRKRSGKTVSVVGGKTKESSSSLGQWQVNSFFLASFDRRKRSSCIISGVDREAEGDCSSITYQIFQEVHELRMFSDLDGGSRKRKEFVCAKVCREAENSINAVRKVFQQEVELFRIFDCDESSWRK</sequence>
<name>A0AAQ4FHC3_AMBAM</name>
<reference evidence="1 2" key="1">
    <citation type="journal article" date="2023" name="Arcadia Sci">
        <title>De novo assembly of a long-read Amblyomma americanum tick genome.</title>
        <authorList>
            <person name="Chou S."/>
            <person name="Poskanzer K.E."/>
            <person name="Rollins M."/>
            <person name="Thuy-Boun P.S."/>
        </authorList>
    </citation>
    <scope>NUCLEOTIDE SEQUENCE [LARGE SCALE GENOMIC DNA]</scope>
    <source>
        <strain evidence="1">F_SG_1</strain>
        <tissue evidence="1">Salivary glands</tissue>
    </source>
</reference>
<dbReference type="EMBL" id="JARKHS020002452">
    <property type="protein sequence ID" value="KAK8786734.1"/>
    <property type="molecule type" value="Genomic_DNA"/>
</dbReference>
<keyword evidence="2" id="KW-1185">Reference proteome</keyword>
<dbReference type="AlphaFoldDB" id="A0AAQ4FHC3"/>